<dbReference type="InterPro" id="IPR005828">
    <property type="entry name" value="MFS_sugar_transport-like"/>
</dbReference>
<evidence type="ECO:0000256" key="2">
    <source>
        <dbReference type="ARBA" id="ARBA00022692"/>
    </source>
</evidence>
<dbReference type="SUPFAM" id="SSF103473">
    <property type="entry name" value="MFS general substrate transporter"/>
    <property type="match status" value="1"/>
</dbReference>
<proteinExistence type="predicted"/>
<keyword evidence="8" id="KW-1185">Reference proteome</keyword>
<accession>A0AAR5Q487</accession>
<evidence type="ECO:0000313" key="8">
    <source>
        <dbReference type="Proteomes" id="UP000019118"/>
    </source>
</evidence>
<reference evidence="7" key="2">
    <citation type="submission" date="2024-08" db="UniProtKB">
        <authorList>
            <consortium name="EnsemblMetazoa"/>
        </authorList>
    </citation>
    <scope>IDENTIFICATION</scope>
</reference>
<sequence length="570" mass="64446">MHFSCSSFLNMSANCESDRDKDQEASLPANTDNDRIQETIGDFGKWQLKISILMSLIKFPIAWFQMSIVFLAPPTNFWCKKPDIYENRTDEEWQSLIKPAAKYIMQTGINRGYCFMKNLTADYNNNTQELIECSSFSYNRSVFVSTITSEWDLVCSRQKLMDMSQVTLMIGVLLGNIFCGILADKHGRKNILMVCLLLQSVLGIFASITPYFPLFVFIRFCLALANGGTMVISFVMCMEVVGGKWRTIVSILYQVPFGFGYALLSGIAYLLRDWRNFHFAISLLSMLYVGLYWLVPESPRWLLAIGRTKDAQKILIKAAKENNIKLINMDETFSKSVNRLTSRDNRKTIKFKDLFSTRELRKRSCLIIINWFIAGMQFFGFIQYIGYISDNLFFTVAVGALTSLPGTVLSVFLVSNYGRKLTIIYAFLLTASCSFLILAFPKGAFSFDWPRIVLAGTGIIGISVSIPAMYLFTGELFPTVLRNSGVGLAMMFSRLGSIIAPLLVSLQNVADFLPLLVMGIVAIIQAVLVLFLPETQGKKLPDTIEDLEIRKYHSNNDAQMDEERKNIPLI</sequence>
<evidence type="ECO:0000256" key="1">
    <source>
        <dbReference type="ARBA" id="ARBA00004141"/>
    </source>
</evidence>
<feature type="transmembrane region" description="Helical" evidence="5">
    <location>
        <begin position="248"/>
        <end position="271"/>
    </location>
</feature>
<dbReference type="PROSITE" id="PS50850">
    <property type="entry name" value="MFS"/>
    <property type="match status" value="1"/>
</dbReference>
<feature type="transmembrane region" description="Helical" evidence="5">
    <location>
        <begin position="452"/>
        <end position="473"/>
    </location>
</feature>
<dbReference type="CDD" id="cd17317">
    <property type="entry name" value="MFS_SLC22"/>
    <property type="match status" value="1"/>
</dbReference>
<feature type="transmembrane region" description="Helical" evidence="5">
    <location>
        <begin position="166"/>
        <end position="183"/>
    </location>
</feature>
<evidence type="ECO:0000256" key="4">
    <source>
        <dbReference type="ARBA" id="ARBA00023136"/>
    </source>
</evidence>
<dbReference type="GeneID" id="109542909"/>
<feature type="transmembrane region" description="Helical" evidence="5">
    <location>
        <begin position="365"/>
        <end position="386"/>
    </location>
</feature>
<dbReference type="KEGG" id="dpa:109542909"/>
<feature type="domain" description="Major facilitator superfamily (MFS) profile" evidence="6">
    <location>
        <begin position="51"/>
        <end position="537"/>
    </location>
</feature>
<dbReference type="InterPro" id="IPR036259">
    <property type="entry name" value="MFS_trans_sf"/>
</dbReference>
<name>A0AAR5Q487_DENPD</name>
<protein>
    <recommendedName>
        <fullName evidence="6">Major facilitator superfamily (MFS) profile domain-containing protein</fullName>
    </recommendedName>
</protein>
<comment type="subcellular location">
    <subcellularLocation>
        <location evidence="1">Membrane</location>
        <topology evidence="1">Multi-pass membrane protein</topology>
    </subcellularLocation>
</comment>
<feature type="transmembrane region" description="Helical" evidence="5">
    <location>
        <begin position="512"/>
        <end position="532"/>
    </location>
</feature>
<keyword evidence="3 5" id="KW-1133">Transmembrane helix</keyword>
<reference evidence="8" key="1">
    <citation type="journal article" date="2013" name="Genome Biol.">
        <title>Draft genome of the mountain pine beetle, Dendroctonus ponderosae Hopkins, a major forest pest.</title>
        <authorList>
            <person name="Keeling C.I."/>
            <person name="Yuen M.M."/>
            <person name="Liao N.Y."/>
            <person name="Docking T.R."/>
            <person name="Chan S.K."/>
            <person name="Taylor G.A."/>
            <person name="Palmquist D.L."/>
            <person name="Jackman S.D."/>
            <person name="Nguyen A."/>
            <person name="Li M."/>
            <person name="Henderson H."/>
            <person name="Janes J.K."/>
            <person name="Zhao Y."/>
            <person name="Pandoh P."/>
            <person name="Moore R."/>
            <person name="Sperling F.A."/>
            <person name="Huber D.P."/>
            <person name="Birol I."/>
            <person name="Jones S.J."/>
            <person name="Bohlmann J."/>
        </authorList>
    </citation>
    <scope>NUCLEOTIDE SEQUENCE</scope>
</reference>
<feature type="transmembrane region" description="Helical" evidence="5">
    <location>
        <begin position="392"/>
        <end position="414"/>
    </location>
</feature>
<dbReference type="PANTHER" id="PTHR24064">
    <property type="entry name" value="SOLUTE CARRIER FAMILY 22 MEMBER"/>
    <property type="match status" value="1"/>
</dbReference>
<keyword evidence="2 5" id="KW-0812">Transmembrane</keyword>
<evidence type="ECO:0000313" key="7">
    <source>
        <dbReference type="EnsemblMetazoa" id="XP_019767926.1"/>
    </source>
</evidence>
<feature type="transmembrane region" description="Helical" evidence="5">
    <location>
        <begin position="485"/>
        <end position="506"/>
    </location>
</feature>
<feature type="transmembrane region" description="Helical" evidence="5">
    <location>
        <begin position="190"/>
        <end position="208"/>
    </location>
</feature>
<keyword evidence="4 5" id="KW-0472">Membrane</keyword>
<dbReference type="Proteomes" id="UP000019118">
    <property type="component" value="Unassembled WGS sequence"/>
</dbReference>
<evidence type="ECO:0000259" key="6">
    <source>
        <dbReference type="PROSITE" id="PS50850"/>
    </source>
</evidence>
<dbReference type="EnsemblMetazoa" id="XM_019912367.1">
    <property type="protein sequence ID" value="XP_019767926.1"/>
    <property type="gene ID" value="LOC109542909"/>
</dbReference>
<dbReference type="InterPro" id="IPR020846">
    <property type="entry name" value="MFS_dom"/>
</dbReference>
<feature type="transmembrane region" description="Helical" evidence="5">
    <location>
        <begin position="421"/>
        <end position="440"/>
    </location>
</feature>
<evidence type="ECO:0000256" key="5">
    <source>
        <dbReference type="SAM" id="Phobius"/>
    </source>
</evidence>
<dbReference type="AlphaFoldDB" id="A0AAR5Q487"/>
<organism evidence="7 8">
    <name type="scientific">Dendroctonus ponderosae</name>
    <name type="common">Mountain pine beetle</name>
    <dbReference type="NCBI Taxonomy" id="77166"/>
    <lineage>
        <taxon>Eukaryota</taxon>
        <taxon>Metazoa</taxon>
        <taxon>Ecdysozoa</taxon>
        <taxon>Arthropoda</taxon>
        <taxon>Hexapoda</taxon>
        <taxon>Insecta</taxon>
        <taxon>Pterygota</taxon>
        <taxon>Neoptera</taxon>
        <taxon>Endopterygota</taxon>
        <taxon>Coleoptera</taxon>
        <taxon>Polyphaga</taxon>
        <taxon>Cucujiformia</taxon>
        <taxon>Curculionidae</taxon>
        <taxon>Scolytinae</taxon>
        <taxon>Dendroctonus</taxon>
    </lineage>
</organism>
<dbReference type="GO" id="GO:0022857">
    <property type="term" value="F:transmembrane transporter activity"/>
    <property type="evidence" value="ECO:0007669"/>
    <property type="project" value="InterPro"/>
</dbReference>
<feature type="transmembrane region" description="Helical" evidence="5">
    <location>
        <begin position="277"/>
        <end position="295"/>
    </location>
</feature>
<feature type="transmembrane region" description="Helical" evidence="5">
    <location>
        <begin position="214"/>
        <end position="236"/>
    </location>
</feature>
<evidence type="ECO:0000256" key="3">
    <source>
        <dbReference type="ARBA" id="ARBA00022989"/>
    </source>
</evidence>
<dbReference type="GO" id="GO:0016020">
    <property type="term" value="C:membrane"/>
    <property type="evidence" value="ECO:0007669"/>
    <property type="project" value="UniProtKB-SubCell"/>
</dbReference>
<dbReference type="Gene3D" id="1.20.1250.20">
    <property type="entry name" value="MFS general substrate transporter like domains"/>
    <property type="match status" value="1"/>
</dbReference>
<dbReference type="Pfam" id="PF00083">
    <property type="entry name" value="Sugar_tr"/>
    <property type="match status" value="1"/>
</dbReference>